<reference evidence="2" key="1">
    <citation type="journal article" date="2019" name="Int. J. Syst. Evol. Microbiol.">
        <title>The Global Catalogue of Microorganisms (GCM) 10K type strain sequencing project: providing services to taxonomists for standard genome sequencing and annotation.</title>
        <authorList>
            <consortium name="The Broad Institute Genomics Platform"/>
            <consortium name="The Broad Institute Genome Sequencing Center for Infectious Disease"/>
            <person name="Wu L."/>
            <person name="Ma J."/>
        </authorList>
    </citation>
    <scope>NUCLEOTIDE SEQUENCE [LARGE SCALE GENOMIC DNA]</scope>
    <source>
        <strain evidence="2">CGMCC 1.12192</strain>
    </source>
</reference>
<name>A0ABV9R1W1_9MICO</name>
<evidence type="ECO:0008006" key="3">
    <source>
        <dbReference type="Google" id="ProtNLM"/>
    </source>
</evidence>
<dbReference type="Proteomes" id="UP001595960">
    <property type="component" value="Unassembled WGS sequence"/>
</dbReference>
<dbReference type="EMBL" id="JBHSJC010000001">
    <property type="protein sequence ID" value="MFC4828093.1"/>
    <property type="molecule type" value="Genomic_DNA"/>
</dbReference>
<evidence type="ECO:0000313" key="1">
    <source>
        <dbReference type="EMBL" id="MFC4828093.1"/>
    </source>
</evidence>
<evidence type="ECO:0000313" key="2">
    <source>
        <dbReference type="Proteomes" id="UP001595960"/>
    </source>
</evidence>
<sequence length="85" mass="9182">MRATVRAVDLGGAMGREMFDIVVRGELGSMITDELTGFEVVSSSAHGTLLRGWIPDQARLVGMLDLLRGLNVEIESVVHVNDQGD</sequence>
<protein>
    <recommendedName>
        <fullName evidence="3">ACT domain-containing protein</fullName>
    </recommendedName>
</protein>
<accession>A0ABV9R1W1</accession>
<proteinExistence type="predicted"/>
<comment type="caution">
    <text evidence="1">The sequence shown here is derived from an EMBL/GenBank/DDBJ whole genome shotgun (WGS) entry which is preliminary data.</text>
</comment>
<gene>
    <name evidence="1" type="ORF">ACFPER_04770</name>
</gene>
<organism evidence="1 2">
    <name type="scientific">Agromyces aurantiacus</name>
    <dbReference type="NCBI Taxonomy" id="165814"/>
    <lineage>
        <taxon>Bacteria</taxon>
        <taxon>Bacillati</taxon>
        <taxon>Actinomycetota</taxon>
        <taxon>Actinomycetes</taxon>
        <taxon>Micrococcales</taxon>
        <taxon>Microbacteriaceae</taxon>
        <taxon>Agromyces</taxon>
    </lineage>
</organism>
<dbReference type="RefSeq" id="WP_204391001.1">
    <property type="nucleotide sequence ID" value="NZ_JAFBBW010000001.1"/>
</dbReference>
<keyword evidence="2" id="KW-1185">Reference proteome</keyword>